<proteinExistence type="predicted"/>
<evidence type="ECO:0000313" key="3">
    <source>
        <dbReference type="EMBL" id="VUC23598.1"/>
    </source>
</evidence>
<feature type="domain" description="Heterokaryon incompatibility" evidence="2">
    <location>
        <begin position="211"/>
        <end position="359"/>
    </location>
</feature>
<sequence>MGRKDTRPTLQASQLCAQCKPIFRGEMYRGDIHHATSASLLASADAGCVLCDRIVHHIYRYGHGQIFKESAKPFSNWSLMRRLPEGKPLASFECGILFRMFYHGGVSKGRIVNFGKSFTSWQFVTNSTRYEDLALRSATTGDLEENDNTGSEAAFTQALRWYDDCRTNHPMCNKIHAKQGKGTILPSRFLDISDPEGLKLVVNDGKFIGEYATLSHCWGTSQIITLRMENLSQFQGGIPLGDLPKTFIEAIEVARRFGLSYIWIDSLCIIQDSIEDWRKESALMDSVYSNGVLNIMASDSEGSHRGLFRNTHPYDRKHCYTIASWTGMKPMIVHILNWKLWEALTNMCPINERGWVVQERILSPRSLHFTDDQLAWECCEKDACEMYPDGIPREVQSEASRIKITDPDEYLRWLTTWSEDPPTRSVGYLVWERIVQMYFKTLLTKSSDRLVAISGVAKRMRTLLQDRYLAGMWEKNLAYELMWQSRRPSYSFHPEVYKRSETYRAPSWSWASLEGNATEIRWISEGYAHILEQFIEIESADVTPLSHLDDTGEVAEGHIRLRGRLFLGSLTMKSTNGGLDTEMRIEGKRTYSSPHLDYNNYDDSEVLPIICVPVFWHRVVWHRRKGDEELAALLLEKAPGRPQGWYTRCGVAIIAQRLYHDASEDRPHVGESDCDADQDWDEDEDAKTDDMKNSDDVGTGRSDDAADGSDTWNYIKDRLGEPADSDEAFSLAGLPGSIIII</sequence>
<evidence type="ECO:0000259" key="2">
    <source>
        <dbReference type="Pfam" id="PF06985"/>
    </source>
</evidence>
<dbReference type="Proteomes" id="UP000766486">
    <property type="component" value="Unassembled WGS sequence"/>
</dbReference>
<dbReference type="InterPro" id="IPR010730">
    <property type="entry name" value="HET"/>
</dbReference>
<name>A0ABY6TY29_BIOOC</name>
<comment type="caution">
    <text evidence="3">The sequence shown here is derived from an EMBL/GenBank/DDBJ whole genome shotgun (WGS) entry which is preliminary data.</text>
</comment>
<feature type="region of interest" description="Disordered" evidence="1">
    <location>
        <begin position="664"/>
        <end position="718"/>
    </location>
</feature>
<dbReference type="PANTHER" id="PTHR33112">
    <property type="entry name" value="DOMAIN PROTEIN, PUTATIVE-RELATED"/>
    <property type="match status" value="1"/>
</dbReference>
<evidence type="ECO:0000256" key="1">
    <source>
        <dbReference type="SAM" id="MobiDB-lite"/>
    </source>
</evidence>
<gene>
    <name evidence="3" type="ORF">CLO192961_LOCUS120490</name>
</gene>
<dbReference type="EMBL" id="CABFNS010000709">
    <property type="protein sequence ID" value="VUC23598.1"/>
    <property type="molecule type" value="Genomic_DNA"/>
</dbReference>
<organism evidence="3 4">
    <name type="scientific">Bionectria ochroleuca</name>
    <name type="common">Gliocladium roseum</name>
    <dbReference type="NCBI Taxonomy" id="29856"/>
    <lineage>
        <taxon>Eukaryota</taxon>
        <taxon>Fungi</taxon>
        <taxon>Dikarya</taxon>
        <taxon>Ascomycota</taxon>
        <taxon>Pezizomycotina</taxon>
        <taxon>Sordariomycetes</taxon>
        <taxon>Hypocreomycetidae</taxon>
        <taxon>Hypocreales</taxon>
        <taxon>Bionectriaceae</taxon>
        <taxon>Clonostachys</taxon>
    </lineage>
</organism>
<accession>A0ABY6TY29</accession>
<dbReference type="Pfam" id="PF06985">
    <property type="entry name" value="HET"/>
    <property type="match status" value="1"/>
</dbReference>
<keyword evidence="4" id="KW-1185">Reference proteome</keyword>
<feature type="compositionally biased region" description="Acidic residues" evidence="1">
    <location>
        <begin position="672"/>
        <end position="687"/>
    </location>
</feature>
<evidence type="ECO:0000313" key="4">
    <source>
        <dbReference type="Proteomes" id="UP000766486"/>
    </source>
</evidence>
<dbReference type="PANTHER" id="PTHR33112:SF10">
    <property type="entry name" value="TOL"/>
    <property type="match status" value="1"/>
</dbReference>
<protein>
    <recommendedName>
        <fullName evidence="2">Heterokaryon incompatibility domain-containing protein</fullName>
    </recommendedName>
</protein>
<reference evidence="3 4" key="1">
    <citation type="submission" date="2019-06" db="EMBL/GenBank/DDBJ databases">
        <authorList>
            <person name="Broberg M."/>
        </authorList>
    </citation>
    <scope>NUCLEOTIDE SEQUENCE [LARGE SCALE GENOMIC DNA]</scope>
</reference>